<dbReference type="EMBL" id="ASXJ01000326">
    <property type="protein sequence ID" value="ERM00339.1"/>
    <property type="molecule type" value="Genomic_DNA"/>
</dbReference>
<dbReference type="Gene3D" id="3.40.50.1820">
    <property type="entry name" value="alpha/beta hydrolase"/>
    <property type="match status" value="1"/>
</dbReference>
<dbReference type="SUPFAM" id="SSF53474">
    <property type="entry name" value="alpha/beta-Hydrolases"/>
    <property type="match status" value="1"/>
</dbReference>
<reference evidence="1 2" key="1">
    <citation type="journal article" date="2014" name="FEMS Microbiol. Lett.">
        <title>Genome sequencing analysis reveals virulence-related gene content of Ochrobactrum intermedium strain 229E, a urease-positive strain isolated from the human gastric niche.</title>
        <authorList>
            <person name="Kulkarni G.J."/>
            <person name="Shetty S."/>
            <person name="Dharne M.S."/>
            <person name="Shouche Y.S."/>
        </authorList>
    </citation>
    <scope>NUCLEOTIDE SEQUENCE [LARGE SCALE GENOMIC DNA]</scope>
    <source>
        <strain evidence="1 2">229E</strain>
    </source>
</reference>
<dbReference type="AlphaFoldDB" id="U4V6Q8"/>
<dbReference type="PANTHER" id="PTHR36513:SF1">
    <property type="entry name" value="TRANSMEMBRANE PROTEIN"/>
    <property type="match status" value="1"/>
</dbReference>
<organism evidence="1 2">
    <name type="scientific">Brucella intermedia 229E</name>
    <dbReference type="NCBI Taxonomy" id="1337887"/>
    <lineage>
        <taxon>Bacteria</taxon>
        <taxon>Pseudomonadati</taxon>
        <taxon>Pseudomonadota</taxon>
        <taxon>Alphaproteobacteria</taxon>
        <taxon>Hyphomicrobiales</taxon>
        <taxon>Brucellaceae</taxon>
        <taxon>Brucella/Ochrobactrum group</taxon>
        <taxon>Brucella</taxon>
    </lineage>
</organism>
<evidence type="ECO:0000313" key="2">
    <source>
        <dbReference type="Proteomes" id="UP000016842"/>
    </source>
</evidence>
<dbReference type="PATRIC" id="fig|1337887.3.peg.4488"/>
<proteinExistence type="predicted"/>
<accession>U4V6Q8</accession>
<evidence type="ECO:0000313" key="1">
    <source>
        <dbReference type="EMBL" id="ERM00339.1"/>
    </source>
</evidence>
<dbReference type="InterPro" id="IPR010297">
    <property type="entry name" value="DUF900_hydrolase"/>
</dbReference>
<evidence type="ECO:0008006" key="3">
    <source>
        <dbReference type="Google" id="ProtNLM"/>
    </source>
</evidence>
<sequence>MTRHALLGVLATFLILAGCDTPRAVLWHGPNSSPQSVAAAEAAIIKPAKPAAVVPIYVATSRQRSDDFSQPYNSNRSKTLNFAQVDVGIPAAHVKGQVESTGYKPDPAKNFAATAFQPYEDAEQFLAQLNAALARQGPKDREILIFVHGYNNNFADSTFRTAQFVHDYKMKSVAVEYAWPSGGDLGLYVYDRDSADFARDGLARLLELVARSKAERVVLVGHSMGGFVTMEALRTLSLRGEKHVLRRITALLLAAPDIDLDVFEKQIRDIDPMPRPTAVMTSRSDRALGVSSFITGGHARVGGDGTSIPILQKYGIAVIDATDLDGGAHNVFASSPSLMALVSDGTLSLNALNGRENRTTGGQAVLADGASAIKGAASLVLYLPGRLVGGAAGSAGP</sequence>
<dbReference type="Proteomes" id="UP000016842">
    <property type="component" value="Unassembled WGS sequence"/>
</dbReference>
<comment type="caution">
    <text evidence="1">The sequence shown here is derived from an EMBL/GenBank/DDBJ whole genome shotgun (WGS) entry which is preliminary data.</text>
</comment>
<dbReference type="InterPro" id="IPR029058">
    <property type="entry name" value="AB_hydrolase_fold"/>
</dbReference>
<dbReference type="Pfam" id="PF05990">
    <property type="entry name" value="DUF900"/>
    <property type="match status" value="1"/>
</dbReference>
<dbReference type="PANTHER" id="PTHR36513">
    <property type="entry name" value="ABC TRANSMEMBRANE TYPE-1 DOMAIN-CONTAINING PROTEIN"/>
    <property type="match status" value="1"/>
</dbReference>
<protein>
    <recommendedName>
        <fullName evidence="3">Alpha/beta fold hydrolase</fullName>
    </recommendedName>
</protein>
<name>U4V6Q8_9HYPH</name>
<gene>
    <name evidence="1" type="ORF">Q644_05535</name>
</gene>
<dbReference type="PROSITE" id="PS51257">
    <property type="entry name" value="PROKAR_LIPOPROTEIN"/>
    <property type="match status" value="1"/>
</dbReference>